<evidence type="ECO:0000313" key="1">
    <source>
        <dbReference type="EMBL" id="GIG80078.1"/>
    </source>
</evidence>
<dbReference type="RefSeq" id="WP_345337642.1">
    <property type="nucleotide sequence ID" value="NZ_BAABHH010000005.1"/>
</dbReference>
<dbReference type="AlphaFoldDB" id="A0A8J3LVX0"/>
<keyword evidence="2" id="KW-1185">Reference proteome</keyword>
<evidence type="ECO:0000313" key="2">
    <source>
        <dbReference type="Proteomes" id="UP000630097"/>
    </source>
</evidence>
<gene>
    <name evidence="1" type="ORF">Pka01_32050</name>
</gene>
<sequence>MVVPLRFATISRSITFTREGDRFQGLDATVCGFIPMQGAGAYKNQEAILADGAVTLTIEDGPELNVDALGLALVEPRTELWTGVEVVRGEPFDPLSLWLATVDDKFGMIWQDPDRDRHLVQTALRWQCPALITRDSFAYLTRRDVQHHATAAVHHKLGAYGHGPRGVELARLLHDQIHVWDRAWRHRPEPTFSFYPVGATVPNPSVGRIFRKRHGQLVMAWP</sequence>
<name>A0A8J3LVX0_9ACTN</name>
<proteinExistence type="predicted"/>
<reference evidence="1 2" key="1">
    <citation type="submission" date="2021-01" db="EMBL/GenBank/DDBJ databases">
        <title>Whole genome shotgun sequence of Planotetraspora kaengkrachanensis NBRC 104272.</title>
        <authorList>
            <person name="Komaki H."/>
            <person name="Tamura T."/>
        </authorList>
    </citation>
    <scope>NUCLEOTIDE SEQUENCE [LARGE SCALE GENOMIC DNA]</scope>
    <source>
        <strain evidence="1 2">NBRC 104272</strain>
    </source>
</reference>
<organism evidence="1 2">
    <name type="scientific">Planotetraspora kaengkrachanensis</name>
    <dbReference type="NCBI Taxonomy" id="575193"/>
    <lineage>
        <taxon>Bacteria</taxon>
        <taxon>Bacillati</taxon>
        <taxon>Actinomycetota</taxon>
        <taxon>Actinomycetes</taxon>
        <taxon>Streptosporangiales</taxon>
        <taxon>Streptosporangiaceae</taxon>
        <taxon>Planotetraspora</taxon>
    </lineage>
</organism>
<comment type="caution">
    <text evidence="1">The sequence shown here is derived from an EMBL/GenBank/DDBJ whole genome shotgun (WGS) entry which is preliminary data.</text>
</comment>
<accession>A0A8J3LVX0</accession>
<dbReference type="EMBL" id="BONV01000012">
    <property type="protein sequence ID" value="GIG80078.1"/>
    <property type="molecule type" value="Genomic_DNA"/>
</dbReference>
<protein>
    <submittedName>
        <fullName evidence="1">Uncharacterized protein</fullName>
    </submittedName>
</protein>
<dbReference type="Proteomes" id="UP000630097">
    <property type="component" value="Unassembled WGS sequence"/>
</dbReference>